<accession>A0ABW9GQ20</accession>
<dbReference type="InterPro" id="IPR036388">
    <property type="entry name" value="WH-like_DNA-bd_sf"/>
</dbReference>
<dbReference type="Gene3D" id="1.10.10.10">
    <property type="entry name" value="Winged helix-like DNA-binding domain superfamily/Winged helix DNA-binding domain"/>
    <property type="match status" value="1"/>
</dbReference>
<dbReference type="Pfam" id="PF00155">
    <property type="entry name" value="Aminotran_1_2"/>
    <property type="match status" value="1"/>
</dbReference>
<dbReference type="GeneID" id="97220458"/>
<dbReference type="InterPro" id="IPR015424">
    <property type="entry name" value="PyrdxlP-dep_Trfase"/>
</dbReference>
<proteinExistence type="inferred from homology"/>
<keyword evidence="4" id="KW-0238">DNA-binding</keyword>
<dbReference type="Pfam" id="PF00392">
    <property type="entry name" value="GntR"/>
    <property type="match status" value="1"/>
</dbReference>
<feature type="domain" description="HTH gntR-type" evidence="6">
    <location>
        <begin position="16"/>
        <end position="84"/>
    </location>
</feature>
<evidence type="ECO:0000313" key="7">
    <source>
        <dbReference type="EMBL" id="MFM4893255.1"/>
    </source>
</evidence>
<keyword evidence="7" id="KW-0032">Aminotransferase</keyword>
<dbReference type="RefSeq" id="WP_408789869.1">
    <property type="nucleotide sequence ID" value="NZ_JBGXBU010000003.1"/>
</dbReference>
<dbReference type="InterPro" id="IPR051446">
    <property type="entry name" value="HTH_trans_reg/aminotransferase"/>
</dbReference>
<dbReference type="SMART" id="SM00345">
    <property type="entry name" value="HTH_GNTR"/>
    <property type="match status" value="1"/>
</dbReference>
<evidence type="ECO:0000256" key="2">
    <source>
        <dbReference type="ARBA" id="ARBA00022898"/>
    </source>
</evidence>
<keyword evidence="8" id="KW-1185">Reference proteome</keyword>
<dbReference type="Gene3D" id="3.40.640.10">
    <property type="entry name" value="Type I PLP-dependent aspartate aminotransferase-like (Major domain)"/>
    <property type="match status" value="1"/>
</dbReference>
<evidence type="ECO:0000256" key="3">
    <source>
        <dbReference type="ARBA" id="ARBA00023015"/>
    </source>
</evidence>
<dbReference type="InterPro" id="IPR015421">
    <property type="entry name" value="PyrdxlP-dep_Trfase_major"/>
</dbReference>
<dbReference type="InterPro" id="IPR000524">
    <property type="entry name" value="Tscrpt_reg_HTH_GntR"/>
</dbReference>
<dbReference type="PANTHER" id="PTHR46577:SF1">
    <property type="entry name" value="HTH-TYPE TRANSCRIPTIONAL REGULATORY PROTEIN GABR"/>
    <property type="match status" value="1"/>
</dbReference>
<dbReference type="InterPro" id="IPR036390">
    <property type="entry name" value="WH_DNA-bd_sf"/>
</dbReference>
<organism evidence="7 8">
    <name type="scientific">Aeromonas bivalvium</name>
    <dbReference type="NCBI Taxonomy" id="440079"/>
    <lineage>
        <taxon>Bacteria</taxon>
        <taxon>Pseudomonadati</taxon>
        <taxon>Pseudomonadota</taxon>
        <taxon>Gammaproteobacteria</taxon>
        <taxon>Aeromonadales</taxon>
        <taxon>Aeromonadaceae</taxon>
        <taxon>Aeromonas</taxon>
    </lineage>
</organism>
<keyword evidence="2" id="KW-0663">Pyridoxal phosphate</keyword>
<dbReference type="InterPro" id="IPR004839">
    <property type="entry name" value="Aminotransferase_I/II_large"/>
</dbReference>
<dbReference type="GO" id="GO:0008483">
    <property type="term" value="F:transaminase activity"/>
    <property type="evidence" value="ECO:0007669"/>
    <property type="project" value="UniProtKB-KW"/>
</dbReference>
<dbReference type="SUPFAM" id="SSF46785">
    <property type="entry name" value="Winged helix' DNA-binding domain"/>
    <property type="match status" value="1"/>
</dbReference>
<sequence>MPALPTLFADLQQGDLPLHEQLVRALRTAILAGQLPQHSRLPASRALARDLALSRSTVELAYARLEAEGYLVRKVGAGSFVAIAPRQTPPRAAPLRAARALSRRGEAMQASGSCREEVNPGPNFGAGQADALAFPGELWGKLLQQRWRREGERLMRYGDPQGLPALREAIAGYLMQSRGVNCDPEQILILTSSQQGIQLAAQLLTDPGDCVWLEEPGYPGARSAMVSAGAKVHPVPVDEEGLNPVGSLPAPRLIYCTPSHQYPLGMAMSLPRRMTLLAEAARHNAWIIEDDYDGEFQYDQRPLPALQGLDSQGRVLYVGTFSKVLFGSLRLAYLVLPHALMTPFCQARAAVDGHSNQLLQGVTADFIQGGHFAAHLRQMRPLYRSRRDLLVETLASQCPTLTPIHTGAGLQLCALLPPGEEARWTVPANRQGLGLRPLSDFYLTPPDAAPPCSRHEGWLLGYGALDNASLRQLCRALGRLMGPGAE</sequence>
<name>A0ABW9GQ20_9GAMM</name>
<dbReference type="CDD" id="cd07377">
    <property type="entry name" value="WHTH_GntR"/>
    <property type="match status" value="1"/>
</dbReference>
<dbReference type="SUPFAM" id="SSF53383">
    <property type="entry name" value="PLP-dependent transferases"/>
    <property type="match status" value="1"/>
</dbReference>
<evidence type="ECO:0000256" key="4">
    <source>
        <dbReference type="ARBA" id="ARBA00023125"/>
    </source>
</evidence>
<evidence type="ECO:0000256" key="1">
    <source>
        <dbReference type="ARBA" id="ARBA00005384"/>
    </source>
</evidence>
<gene>
    <name evidence="7" type="ORF">ACEUDJ_10325</name>
</gene>
<dbReference type="PANTHER" id="PTHR46577">
    <property type="entry name" value="HTH-TYPE TRANSCRIPTIONAL REGULATORY PROTEIN GABR"/>
    <property type="match status" value="1"/>
</dbReference>
<keyword evidence="7" id="KW-0808">Transferase</keyword>
<evidence type="ECO:0000313" key="8">
    <source>
        <dbReference type="Proteomes" id="UP001630969"/>
    </source>
</evidence>
<dbReference type="PRINTS" id="PR00035">
    <property type="entry name" value="HTHGNTR"/>
</dbReference>
<dbReference type="Proteomes" id="UP001630969">
    <property type="component" value="Unassembled WGS sequence"/>
</dbReference>
<keyword evidence="5" id="KW-0804">Transcription</keyword>
<keyword evidence="3" id="KW-0805">Transcription regulation</keyword>
<protein>
    <submittedName>
        <fullName evidence="7">PLP-dependent aminotransferase family protein</fullName>
    </submittedName>
</protein>
<reference evidence="7 8" key="1">
    <citation type="submission" date="2024-09" db="EMBL/GenBank/DDBJ databases">
        <title>Aeromonas strains Genome sequencing and assembly.</title>
        <authorList>
            <person name="Hu X."/>
            <person name="Tang B."/>
        </authorList>
    </citation>
    <scope>NUCLEOTIDE SEQUENCE [LARGE SCALE GENOMIC DNA]</scope>
    <source>
        <strain evidence="7 8">NB23SCDHY001</strain>
    </source>
</reference>
<evidence type="ECO:0000259" key="6">
    <source>
        <dbReference type="PROSITE" id="PS50949"/>
    </source>
</evidence>
<dbReference type="CDD" id="cd00609">
    <property type="entry name" value="AAT_like"/>
    <property type="match status" value="1"/>
</dbReference>
<comment type="similarity">
    <text evidence="1">In the C-terminal section; belongs to the class-I pyridoxal-phosphate-dependent aminotransferase family.</text>
</comment>
<evidence type="ECO:0000256" key="5">
    <source>
        <dbReference type="ARBA" id="ARBA00023163"/>
    </source>
</evidence>
<comment type="caution">
    <text evidence="7">The sequence shown here is derived from an EMBL/GenBank/DDBJ whole genome shotgun (WGS) entry which is preliminary data.</text>
</comment>
<dbReference type="PROSITE" id="PS50949">
    <property type="entry name" value="HTH_GNTR"/>
    <property type="match status" value="1"/>
</dbReference>
<dbReference type="EMBL" id="JBGXBU010000003">
    <property type="protein sequence ID" value="MFM4893255.1"/>
    <property type="molecule type" value="Genomic_DNA"/>
</dbReference>